<sequence>RSEFRNQIEQDT</sequence>
<evidence type="ECO:0000313" key="2">
    <source>
        <dbReference type="Proteomes" id="UP000708208"/>
    </source>
</evidence>
<reference evidence="1" key="1">
    <citation type="submission" date="2021-06" db="EMBL/GenBank/DDBJ databases">
        <authorList>
            <person name="Hodson N. C."/>
            <person name="Mongue J. A."/>
            <person name="Jaron S. K."/>
        </authorList>
    </citation>
    <scope>NUCLEOTIDE SEQUENCE</scope>
</reference>
<protein>
    <submittedName>
        <fullName evidence="1">Uncharacterized protein</fullName>
    </submittedName>
</protein>
<comment type="caution">
    <text evidence="1">The sequence shown here is derived from an EMBL/GenBank/DDBJ whole genome shotgun (WGS) entry which is preliminary data.</text>
</comment>
<feature type="non-terminal residue" evidence="1">
    <location>
        <position position="1"/>
    </location>
</feature>
<name>A0A8J2PNR6_9HEXA</name>
<evidence type="ECO:0000313" key="1">
    <source>
        <dbReference type="EMBL" id="CAG7821530.1"/>
    </source>
</evidence>
<proteinExistence type="predicted"/>
<accession>A0A8J2PNR6</accession>
<organism evidence="1 2">
    <name type="scientific">Allacma fusca</name>
    <dbReference type="NCBI Taxonomy" id="39272"/>
    <lineage>
        <taxon>Eukaryota</taxon>
        <taxon>Metazoa</taxon>
        <taxon>Ecdysozoa</taxon>
        <taxon>Arthropoda</taxon>
        <taxon>Hexapoda</taxon>
        <taxon>Collembola</taxon>
        <taxon>Symphypleona</taxon>
        <taxon>Sminthuridae</taxon>
        <taxon>Allacma</taxon>
    </lineage>
</organism>
<dbReference type="Proteomes" id="UP000708208">
    <property type="component" value="Unassembled WGS sequence"/>
</dbReference>
<gene>
    <name evidence="1" type="ORF">AFUS01_LOCUS31862</name>
</gene>
<dbReference type="EMBL" id="CAJVCH010513790">
    <property type="protein sequence ID" value="CAG7821530.1"/>
    <property type="molecule type" value="Genomic_DNA"/>
</dbReference>
<keyword evidence="2" id="KW-1185">Reference proteome</keyword>